<dbReference type="InterPro" id="IPR001915">
    <property type="entry name" value="Peptidase_M48"/>
</dbReference>
<evidence type="ECO:0000256" key="7">
    <source>
        <dbReference type="SAM" id="Phobius"/>
    </source>
</evidence>
<evidence type="ECO:0000259" key="8">
    <source>
        <dbReference type="Pfam" id="PF01435"/>
    </source>
</evidence>
<comment type="caution">
    <text evidence="9">The sequence shown here is derived from an EMBL/GenBank/DDBJ whole genome shotgun (WGS) entry which is preliminary data.</text>
</comment>
<keyword evidence="7" id="KW-0812">Transmembrane</keyword>
<dbReference type="InterPro" id="IPR051156">
    <property type="entry name" value="Mito/Outer_Membr_Metalloprot"/>
</dbReference>
<comment type="cofactor">
    <cofactor evidence="1">
        <name>Zn(2+)</name>
        <dbReference type="ChEBI" id="CHEBI:29105"/>
    </cofactor>
</comment>
<gene>
    <name evidence="9" type="primary">OMA1_1</name>
    <name evidence="9" type="ORF">CFP56_006380</name>
</gene>
<dbReference type="Proteomes" id="UP000237347">
    <property type="component" value="Unassembled WGS sequence"/>
</dbReference>
<keyword evidence="5" id="KW-0862">Zinc</keyword>
<keyword evidence="10" id="KW-1185">Reference proteome</keyword>
<evidence type="ECO:0000313" key="10">
    <source>
        <dbReference type="Proteomes" id="UP000237347"/>
    </source>
</evidence>
<dbReference type="GO" id="GO:0046872">
    <property type="term" value="F:metal ion binding"/>
    <property type="evidence" value="ECO:0007669"/>
    <property type="project" value="UniProtKB-KW"/>
</dbReference>
<evidence type="ECO:0000256" key="1">
    <source>
        <dbReference type="ARBA" id="ARBA00001947"/>
    </source>
</evidence>
<protein>
    <submittedName>
        <fullName evidence="9">Mitochondrial metalloendopeptidase oma1</fullName>
    </submittedName>
</protein>
<name>A0AAW0L7K4_QUESU</name>
<keyword evidence="2" id="KW-0645">Protease</keyword>
<feature type="transmembrane region" description="Helical" evidence="7">
    <location>
        <begin position="237"/>
        <end position="261"/>
    </location>
</feature>
<feature type="domain" description="Peptidase M48" evidence="8">
    <location>
        <begin position="98"/>
        <end position="165"/>
    </location>
</feature>
<keyword evidence="6" id="KW-0482">Metalloprotease</keyword>
<evidence type="ECO:0000256" key="2">
    <source>
        <dbReference type="ARBA" id="ARBA00022670"/>
    </source>
</evidence>
<dbReference type="PANTHER" id="PTHR22726:SF1">
    <property type="entry name" value="METALLOENDOPEPTIDASE OMA1, MITOCHONDRIAL"/>
    <property type="match status" value="1"/>
</dbReference>
<keyword evidence="4" id="KW-0378">Hydrolase</keyword>
<evidence type="ECO:0000313" key="9">
    <source>
        <dbReference type="EMBL" id="KAK7847638.1"/>
    </source>
</evidence>
<feature type="transmembrane region" description="Helical" evidence="7">
    <location>
        <begin position="374"/>
        <end position="392"/>
    </location>
</feature>
<evidence type="ECO:0000256" key="4">
    <source>
        <dbReference type="ARBA" id="ARBA00022801"/>
    </source>
</evidence>
<keyword evidence="7" id="KW-0472">Membrane</keyword>
<dbReference type="PANTHER" id="PTHR22726">
    <property type="entry name" value="METALLOENDOPEPTIDASE OMA1"/>
    <property type="match status" value="1"/>
</dbReference>
<organism evidence="9 10">
    <name type="scientific">Quercus suber</name>
    <name type="common">Cork oak</name>
    <dbReference type="NCBI Taxonomy" id="58331"/>
    <lineage>
        <taxon>Eukaryota</taxon>
        <taxon>Viridiplantae</taxon>
        <taxon>Streptophyta</taxon>
        <taxon>Embryophyta</taxon>
        <taxon>Tracheophyta</taxon>
        <taxon>Spermatophyta</taxon>
        <taxon>Magnoliopsida</taxon>
        <taxon>eudicotyledons</taxon>
        <taxon>Gunneridae</taxon>
        <taxon>Pentapetalae</taxon>
        <taxon>rosids</taxon>
        <taxon>fabids</taxon>
        <taxon>Fagales</taxon>
        <taxon>Fagaceae</taxon>
        <taxon>Quercus</taxon>
    </lineage>
</organism>
<proteinExistence type="predicted"/>
<evidence type="ECO:0000256" key="3">
    <source>
        <dbReference type="ARBA" id="ARBA00022723"/>
    </source>
</evidence>
<feature type="transmembrane region" description="Helical" evidence="7">
    <location>
        <begin position="140"/>
        <end position="158"/>
    </location>
</feature>
<reference evidence="9 10" key="1">
    <citation type="journal article" date="2018" name="Sci. Data">
        <title>The draft genome sequence of cork oak.</title>
        <authorList>
            <person name="Ramos A.M."/>
            <person name="Usie A."/>
            <person name="Barbosa P."/>
            <person name="Barros P.M."/>
            <person name="Capote T."/>
            <person name="Chaves I."/>
            <person name="Simoes F."/>
            <person name="Abreu I."/>
            <person name="Carrasquinho I."/>
            <person name="Faro C."/>
            <person name="Guimaraes J.B."/>
            <person name="Mendonca D."/>
            <person name="Nobrega F."/>
            <person name="Rodrigues L."/>
            <person name="Saibo N.J.M."/>
            <person name="Varela M.C."/>
            <person name="Egas C."/>
            <person name="Matos J."/>
            <person name="Miguel C.M."/>
            <person name="Oliveira M.M."/>
            <person name="Ricardo C.P."/>
            <person name="Goncalves S."/>
        </authorList>
    </citation>
    <scope>NUCLEOTIDE SEQUENCE [LARGE SCALE GENOMIC DNA]</scope>
    <source>
        <strain evidence="10">cv. HL8</strain>
    </source>
</reference>
<evidence type="ECO:0000256" key="5">
    <source>
        <dbReference type="ARBA" id="ARBA00022833"/>
    </source>
</evidence>
<dbReference type="GO" id="GO:0004222">
    <property type="term" value="F:metalloendopeptidase activity"/>
    <property type="evidence" value="ECO:0007669"/>
    <property type="project" value="InterPro"/>
</dbReference>
<accession>A0AAW0L7K4</accession>
<dbReference type="EMBL" id="PKMF04000138">
    <property type="protein sequence ID" value="KAK7847638.1"/>
    <property type="molecule type" value="Genomic_DNA"/>
</dbReference>
<keyword evidence="3" id="KW-0479">Metal-binding</keyword>
<feature type="transmembrane region" description="Helical" evidence="7">
    <location>
        <begin position="7"/>
        <end position="27"/>
    </location>
</feature>
<sequence length="497" mass="55701">MGFCGRICSFSLVFGAMFVIAICGARIQRVLYSGRFHLSLALGDIGWQKFEEEHKGKLLPLSDPRTIRVQSIATKIIIAMNSGLRAGDEFTINGHLYARIVVHKGLLEILCHDAELAIIIAHEIGHVVARHSSERFMMDFVWVLIALILVIFAILNVGNSTSRRYLDGPAKLWGMFKNFISRRYSVVPVVGLVGVGRLQHNINHTHCFLHTTKRFCHAKTEPKSLNWSMRLQRLMGFCGRICSFSLVFGAMFVIAICGARIQRVLYSGRFHLSLALGDIGWQKFEEEHKGKLLPLSDPRTIRVQSIATKIIIAMNSGLRAGDEFTINGHLYARIVVHKGLLEILCHDAELAIIIAHEIGHVVARHSSERFMMDFVWVLIALILVIFAILNVGNSTSRRYPDGPAKLWGMFKNFISKRREEEADYIGLMLMASAGYNPKVAPRIYNRNLRNLGGEGGINSTHPSCIKRAELLNKAEVMNKALAVYKEVKAGEGVRSFV</sequence>
<dbReference type="AlphaFoldDB" id="A0AAW0L7K4"/>
<dbReference type="GO" id="GO:0016020">
    <property type="term" value="C:membrane"/>
    <property type="evidence" value="ECO:0007669"/>
    <property type="project" value="TreeGrafter"/>
</dbReference>
<dbReference type="Pfam" id="PF01435">
    <property type="entry name" value="Peptidase_M48"/>
    <property type="match status" value="2"/>
</dbReference>
<dbReference type="Gene3D" id="3.30.2010.10">
    <property type="entry name" value="Metalloproteases ('zincins'), catalytic domain"/>
    <property type="match status" value="2"/>
</dbReference>
<dbReference type="GO" id="GO:0051603">
    <property type="term" value="P:proteolysis involved in protein catabolic process"/>
    <property type="evidence" value="ECO:0007669"/>
    <property type="project" value="TreeGrafter"/>
</dbReference>
<feature type="domain" description="Peptidase M48" evidence="8">
    <location>
        <begin position="332"/>
        <end position="473"/>
    </location>
</feature>
<evidence type="ECO:0000256" key="6">
    <source>
        <dbReference type="ARBA" id="ARBA00023049"/>
    </source>
</evidence>
<keyword evidence="7" id="KW-1133">Transmembrane helix</keyword>